<comment type="caution">
    <text evidence="3">The sequence shown here is derived from an EMBL/GenBank/DDBJ whole genome shotgun (WGS) entry which is preliminary data.</text>
</comment>
<feature type="transmembrane region" description="Helical" evidence="1">
    <location>
        <begin position="352"/>
        <end position="371"/>
    </location>
</feature>
<evidence type="ECO:0000256" key="1">
    <source>
        <dbReference type="SAM" id="Phobius"/>
    </source>
</evidence>
<keyword evidence="1" id="KW-1133">Transmembrane helix</keyword>
<organism evidence="3 4">
    <name type="scientific">Nocardioides koreensis</name>
    <dbReference type="NCBI Taxonomy" id="433651"/>
    <lineage>
        <taxon>Bacteria</taxon>
        <taxon>Bacillati</taxon>
        <taxon>Actinomycetota</taxon>
        <taxon>Actinomycetes</taxon>
        <taxon>Propionibacteriales</taxon>
        <taxon>Nocardioidaceae</taxon>
        <taxon>Nocardioides</taxon>
    </lineage>
</organism>
<keyword evidence="1" id="KW-0472">Membrane</keyword>
<reference evidence="4" key="1">
    <citation type="journal article" date="2019" name="Int. J. Syst. Evol. Microbiol.">
        <title>The Global Catalogue of Microorganisms (GCM) 10K type strain sequencing project: providing services to taxonomists for standard genome sequencing and annotation.</title>
        <authorList>
            <consortium name="The Broad Institute Genomics Platform"/>
            <consortium name="The Broad Institute Genome Sequencing Center for Infectious Disease"/>
            <person name="Wu L."/>
            <person name="Ma J."/>
        </authorList>
    </citation>
    <scope>NUCLEOTIDE SEQUENCE [LARGE SCALE GENOMIC DNA]</scope>
    <source>
        <strain evidence="4">JCM 16022</strain>
    </source>
</reference>
<sequence>MKLPVRQRSPIAPPGLVGTARVERRTRSLLPRLRPGDLAVLDHLDMDRTTAQALVDAGVTAVVNASPMISGRYANLGPQVLADAGVLLVDRIGADGLAAIKDGTTIRVHEATVYVDDEPVASGRELDAGDVRAEMEQARTGLATQLETFTHNSTEFLRREEDLLLHGRGLPRPSTRIAGRPVVVVVAGHEHEDELTAVRAFLREQQPVLIGVERGAEVLRAAGYRPDIVLLDARADESDRPSVKTLRAARDVVVRVDRGADRAVTDQLERLGVRPLRLETGATPEDSALILADACDASVIVGVGMHATLDEFLDRQRPGLASTYLTRLKVGPRLVDATAVPRLYSGRVRPRHLYLVMLAGLVAMLAAISVTPVGGEWLDSLQAAVTDLVHTLVIASPVVNAQGPFS</sequence>
<dbReference type="Proteomes" id="UP001501771">
    <property type="component" value="Unassembled WGS sequence"/>
</dbReference>
<dbReference type="InterPro" id="IPR022215">
    <property type="entry name" value="SteA-like_C"/>
</dbReference>
<keyword evidence="4" id="KW-1185">Reference proteome</keyword>
<dbReference type="Pfam" id="PF12555">
    <property type="entry name" value="SteA-like_C"/>
    <property type="match status" value="1"/>
</dbReference>
<feature type="domain" description="SteA-like C-terminal" evidence="2">
    <location>
        <begin position="339"/>
        <end position="388"/>
    </location>
</feature>
<dbReference type="NCBIfam" id="NF040608">
    <property type="entry name" value="division_SteA"/>
    <property type="match status" value="1"/>
</dbReference>
<gene>
    <name evidence="3" type="primary">steA</name>
    <name evidence="3" type="ORF">GCM10009844_30790</name>
</gene>
<accession>A0ABP5LMM9</accession>
<evidence type="ECO:0000259" key="2">
    <source>
        <dbReference type="Pfam" id="PF12555"/>
    </source>
</evidence>
<name>A0ABP5LMM9_9ACTN</name>
<evidence type="ECO:0000313" key="3">
    <source>
        <dbReference type="EMBL" id="GAA2150166.1"/>
    </source>
</evidence>
<evidence type="ECO:0000313" key="4">
    <source>
        <dbReference type="Proteomes" id="UP001501771"/>
    </source>
</evidence>
<keyword evidence="1" id="KW-0812">Transmembrane</keyword>
<protein>
    <submittedName>
        <fullName evidence="3">Cytokinetic ring protein SteA</fullName>
    </submittedName>
</protein>
<dbReference type="RefSeq" id="WP_344154037.1">
    <property type="nucleotide sequence ID" value="NZ_BAAAQR010000010.1"/>
</dbReference>
<dbReference type="InterPro" id="IPR047795">
    <property type="entry name" value="Put_SteA-like"/>
</dbReference>
<dbReference type="EMBL" id="BAAAQR010000010">
    <property type="protein sequence ID" value="GAA2150166.1"/>
    <property type="molecule type" value="Genomic_DNA"/>
</dbReference>
<proteinExistence type="predicted"/>